<organism evidence="6 7">
    <name type="scientific">Pseudidiomarina taiwanensis</name>
    <dbReference type="NCBI Taxonomy" id="337250"/>
    <lineage>
        <taxon>Bacteria</taxon>
        <taxon>Pseudomonadati</taxon>
        <taxon>Pseudomonadota</taxon>
        <taxon>Gammaproteobacteria</taxon>
        <taxon>Alteromonadales</taxon>
        <taxon>Idiomarinaceae</taxon>
        <taxon>Pseudidiomarina</taxon>
    </lineage>
</organism>
<dbReference type="RefSeq" id="WP_126827657.1">
    <property type="nucleotide sequence ID" value="NZ_PIQG01000003.1"/>
</dbReference>
<dbReference type="InterPro" id="IPR005119">
    <property type="entry name" value="LysR_subst-bd"/>
</dbReference>
<sequence length="292" mass="33686">MSRLNYHHLYYFWRVAKLGHLTQAADELAVSQSALSAQIKQLEHSMGAQLFRREGRRLVLTELGQDTLLYAEDIFQRGAELERMLKQGGERAQTLRIGMLASMSRNFIEGFIDPILHRHDHTYQLYARSQTELLQSLSHHQLDLVLTNLDVASEQAGLWQTQLLARQHVSVVAPAEFEQLDDIRLAAERHPWVVPAQTSALRPAFDSYCAQQQIEPFITAEADDMAMLRLLARDSKALAVLPAVVVRDELRQNLLQRWFDLPKVYENFYAVTLPRQRPHPLIRELLEPYTRV</sequence>
<keyword evidence="3" id="KW-0238">DNA-binding</keyword>
<keyword evidence="2" id="KW-0805">Transcription regulation</keyword>
<dbReference type="AlphaFoldDB" id="A0A432ZFP2"/>
<dbReference type="Pfam" id="PF03466">
    <property type="entry name" value="LysR_substrate"/>
    <property type="match status" value="1"/>
</dbReference>
<dbReference type="InterPro" id="IPR036388">
    <property type="entry name" value="WH-like_DNA-bd_sf"/>
</dbReference>
<name>A0A432ZFP2_9GAMM</name>
<dbReference type="EMBL" id="PIQG01000003">
    <property type="protein sequence ID" value="RUO76741.1"/>
    <property type="molecule type" value="Genomic_DNA"/>
</dbReference>
<keyword evidence="4" id="KW-0804">Transcription</keyword>
<dbReference type="GO" id="GO:0003700">
    <property type="term" value="F:DNA-binding transcription factor activity"/>
    <property type="evidence" value="ECO:0007669"/>
    <property type="project" value="InterPro"/>
</dbReference>
<evidence type="ECO:0000256" key="4">
    <source>
        <dbReference type="ARBA" id="ARBA00023163"/>
    </source>
</evidence>
<dbReference type="Proteomes" id="UP000288279">
    <property type="component" value="Unassembled WGS sequence"/>
</dbReference>
<dbReference type="InterPro" id="IPR000847">
    <property type="entry name" value="LysR_HTH_N"/>
</dbReference>
<keyword evidence="7" id="KW-1185">Reference proteome</keyword>
<dbReference type="Gene3D" id="1.10.10.10">
    <property type="entry name" value="Winged helix-like DNA-binding domain superfamily/Winged helix DNA-binding domain"/>
    <property type="match status" value="1"/>
</dbReference>
<proteinExistence type="inferred from homology"/>
<dbReference type="PANTHER" id="PTHR30126">
    <property type="entry name" value="HTH-TYPE TRANSCRIPTIONAL REGULATOR"/>
    <property type="match status" value="1"/>
</dbReference>
<feature type="domain" description="HTH lysR-type" evidence="5">
    <location>
        <begin position="4"/>
        <end position="61"/>
    </location>
</feature>
<evidence type="ECO:0000256" key="2">
    <source>
        <dbReference type="ARBA" id="ARBA00023015"/>
    </source>
</evidence>
<dbReference type="FunFam" id="1.10.10.10:FF:000001">
    <property type="entry name" value="LysR family transcriptional regulator"/>
    <property type="match status" value="1"/>
</dbReference>
<comment type="caution">
    <text evidence="6">The sequence shown here is derived from an EMBL/GenBank/DDBJ whole genome shotgun (WGS) entry which is preliminary data.</text>
</comment>
<dbReference type="Pfam" id="PF00126">
    <property type="entry name" value="HTH_1"/>
    <property type="match status" value="1"/>
</dbReference>
<dbReference type="CDD" id="cd05466">
    <property type="entry name" value="PBP2_LTTR_substrate"/>
    <property type="match status" value="1"/>
</dbReference>
<dbReference type="InterPro" id="IPR036390">
    <property type="entry name" value="WH_DNA-bd_sf"/>
</dbReference>
<evidence type="ECO:0000313" key="7">
    <source>
        <dbReference type="Proteomes" id="UP000288279"/>
    </source>
</evidence>
<evidence type="ECO:0000256" key="1">
    <source>
        <dbReference type="ARBA" id="ARBA00009437"/>
    </source>
</evidence>
<comment type="similarity">
    <text evidence="1">Belongs to the LysR transcriptional regulatory family.</text>
</comment>
<reference evidence="6 7" key="1">
    <citation type="journal article" date="2011" name="Front. Microbiol.">
        <title>Genomic signatures of strain selection and enhancement in Bacillus atrophaeus var. globigii, a historical biowarfare simulant.</title>
        <authorList>
            <person name="Gibbons H.S."/>
            <person name="Broomall S.M."/>
            <person name="McNew L.A."/>
            <person name="Daligault H."/>
            <person name="Chapman C."/>
            <person name="Bruce D."/>
            <person name="Karavis M."/>
            <person name="Krepps M."/>
            <person name="McGregor P.A."/>
            <person name="Hong C."/>
            <person name="Park K.H."/>
            <person name="Akmal A."/>
            <person name="Feldman A."/>
            <person name="Lin J.S."/>
            <person name="Chang W.E."/>
            <person name="Higgs B.W."/>
            <person name="Demirev P."/>
            <person name="Lindquist J."/>
            <person name="Liem A."/>
            <person name="Fochler E."/>
            <person name="Read T.D."/>
            <person name="Tapia R."/>
            <person name="Johnson S."/>
            <person name="Bishop-Lilly K.A."/>
            <person name="Detter C."/>
            <person name="Han C."/>
            <person name="Sozhamannan S."/>
            <person name="Rosenzweig C.N."/>
            <person name="Skowronski E.W."/>
        </authorList>
    </citation>
    <scope>NUCLEOTIDE SEQUENCE [LARGE SCALE GENOMIC DNA]</scope>
    <source>
        <strain evidence="6 7">PIT1</strain>
    </source>
</reference>
<dbReference type="GO" id="GO:0000976">
    <property type="term" value="F:transcription cis-regulatory region binding"/>
    <property type="evidence" value="ECO:0007669"/>
    <property type="project" value="TreeGrafter"/>
</dbReference>
<dbReference type="SUPFAM" id="SSF53850">
    <property type="entry name" value="Periplasmic binding protein-like II"/>
    <property type="match status" value="1"/>
</dbReference>
<protein>
    <submittedName>
        <fullName evidence="6">LysR family transcriptional regulator</fullName>
    </submittedName>
</protein>
<dbReference type="PRINTS" id="PR00039">
    <property type="entry name" value="HTHLYSR"/>
</dbReference>
<accession>A0A432ZFP2</accession>
<dbReference type="PROSITE" id="PS50931">
    <property type="entry name" value="HTH_LYSR"/>
    <property type="match status" value="1"/>
</dbReference>
<dbReference type="Gene3D" id="3.40.190.290">
    <property type="match status" value="1"/>
</dbReference>
<dbReference type="PANTHER" id="PTHR30126:SF98">
    <property type="entry name" value="HTH-TYPE TRANSCRIPTIONAL ACTIVATOR BAUR"/>
    <property type="match status" value="1"/>
</dbReference>
<dbReference type="OrthoDB" id="464481at2"/>
<evidence type="ECO:0000256" key="3">
    <source>
        <dbReference type="ARBA" id="ARBA00023125"/>
    </source>
</evidence>
<evidence type="ECO:0000313" key="6">
    <source>
        <dbReference type="EMBL" id="RUO76741.1"/>
    </source>
</evidence>
<evidence type="ECO:0000259" key="5">
    <source>
        <dbReference type="PROSITE" id="PS50931"/>
    </source>
</evidence>
<gene>
    <name evidence="6" type="ORF">CWI83_07400</name>
</gene>
<dbReference type="SUPFAM" id="SSF46785">
    <property type="entry name" value="Winged helix' DNA-binding domain"/>
    <property type="match status" value="1"/>
</dbReference>